<dbReference type="InterPro" id="IPR029045">
    <property type="entry name" value="ClpP/crotonase-like_dom_sf"/>
</dbReference>
<dbReference type="Gene3D" id="3.90.226.10">
    <property type="entry name" value="2-enoyl-CoA Hydratase, Chain A, domain 1"/>
    <property type="match status" value="1"/>
</dbReference>
<evidence type="ECO:0000256" key="4">
    <source>
        <dbReference type="ARBA" id="ARBA00022825"/>
    </source>
</evidence>
<feature type="signal peptide" evidence="8">
    <location>
        <begin position="1"/>
        <end position="18"/>
    </location>
</feature>
<evidence type="ECO:0000256" key="2">
    <source>
        <dbReference type="ARBA" id="ARBA00022670"/>
    </source>
</evidence>
<dbReference type="InterPro" id="IPR001907">
    <property type="entry name" value="ClpP"/>
</dbReference>
<evidence type="ECO:0000313" key="9">
    <source>
        <dbReference type="EMBL" id="KAK7233664.1"/>
    </source>
</evidence>
<evidence type="ECO:0000256" key="7">
    <source>
        <dbReference type="RuleBase" id="RU003567"/>
    </source>
</evidence>
<keyword evidence="4" id="KW-0720">Serine protease</keyword>
<protein>
    <recommendedName>
        <fullName evidence="7">ATP-dependent Clp protease proteolytic subunit</fullName>
    </recommendedName>
</protein>
<keyword evidence="8" id="KW-0732">Signal</keyword>
<name>A0ABR1FMS6_AURAN</name>
<dbReference type="PROSITE" id="PS00382">
    <property type="entry name" value="CLP_PROTEASE_HIS"/>
    <property type="match status" value="1"/>
</dbReference>
<keyword evidence="10" id="KW-1185">Reference proteome</keyword>
<dbReference type="InterPro" id="IPR033135">
    <property type="entry name" value="ClpP_His_AS"/>
</dbReference>
<keyword evidence="2" id="KW-0645">Protease</keyword>
<proteinExistence type="inferred from homology"/>
<dbReference type="PANTHER" id="PTHR10381:SF6">
    <property type="entry name" value="ATP-DEPENDENT CLP PROTEASE PROTEOLYTIC SUBUNIT-RELATED PROTEIN 3, CHLOROPLASTIC"/>
    <property type="match status" value="1"/>
</dbReference>
<dbReference type="CDD" id="cd07017">
    <property type="entry name" value="S14_ClpP_2"/>
    <property type="match status" value="1"/>
</dbReference>
<feature type="active site" evidence="6">
    <location>
        <position position="227"/>
    </location>
</feature>
<gene>
    <name evidence="9" type="primary">CLPR4</name>
    <name evidence="9" type="ORF">SO694_001060118</name>
</gene>
<evidence type="ECO:0000256" key="6">
    <source>
        <dbReference type="PROSITE-ProRule" id="PRU10086"/>
    </source>
</evidence>
<sequence length="314" mass="33287">MLGRLLAVAAALAPAASGLVAPAARPAPRSAMRMSAQFDESLFAKPAAEYKLGMGLSTPPTMGMGPMAPTMRAGAAPTMVAGGQAAETYDGVRIGPPPDLASLLLHNRIVYLGMPMVSAVTELIVAELLYLNYESPTKPVTLYINSPGTVNSQGRTRVIQRRFNVNSQGQSVGFETEAFAIADCMKYIKPPVQTICVGQAFGAAAMLLAQGEKGKRFCLPNASIMLHQPRSQARGQASDIAIRAREVMSNRKVSCELMARACGRSVDEVMADASRTKYLQPDEAVEYGLIDKVLHNVGKDAAAAVAKPSFMDAL</sequence>
<comment type="similarity">
    <text evidence="1 7">Belongs to the peptidase S14 family.</text>
</comment>
<dbReference type="PANTHER" id="PTHR10381">
    <property type="entry name" value="ATP-DEPENDENT CLP PROTEASE PROTEOLYTIC SUBUNIT"/>
    <property type="match status" value="1"/>
</dbReference>
<accession>A0ABR1FMS6</accession>
<dbReference type="Pfam" id="PF00574">
    <property type="entry name" value="CLP_protease"/>
    <property type="match status" value="2"/>
</dbReference>
<evidence type="ECO:0000256" key="5">
    <source>
        <dbReference type="ARBA" id="ARBA00034021"/>
    </source>
</evidence>
<evidence type="ECO:0000313" key="10">
    <source>
        <dbReference type="Proteomes" id="UP001363151"/>
    </source>
</evidence>
<keyword evidence="3" id="KW-0378">Hydrolase</keyword>
<dbReference type="EMBL" id="JBBJCI010000357">
    <property type="protein sequence ID" value="KAK7233664.1"/>
    <property type="molecule type" value="Genomic_DNA"/>
</dbReference>
<evidence type="ECO:0000256" key="1">
    <source>
        <dbReference type="ARBA" id="ARBA00007039"/>
    </source>
</evidence>
<evidence type="ECO:0000256" key="3">
    <source>
        <dbReference type="ARBA" id="ARBA00022801"/>
    </source>
</evidence>
<organism evidence="9 10">
    <name type="scientific">Aureococcus anophagefferens</name>
    <name type="common">Harmful bloom alga</name>
    <dbReference type="NCBI Taxonomy" id="44056"/>
    <lineage>
        <taxon>Eukaryota</taxon>
        <taxon>Sar</taxon>
        <taxon>Stramenopiles</taxon>
        <taxon>Ochrophyta</taxon>
        <taxon>Pelagophyceae</taxon>
        <taxon>Pelagomonadales</taxon>
        <taxon>Pelagomonadaceae</taxon>
        <taxon>Aureococcus</taxon>
    </lineage>
</organism>
<comment type="caution">
    <text evidence="9">The sequence shown here is derived from an EMBL/GenBank/DDBJ whole genome shotgun (WGS) entry which is preliminary data.</text>
</comment>
<comment type="catalytic activity">
    <reaction evidence="5 6">
        <text>Hydrolysis of proteins to small peptides in the presence of ATP and magnesium. alpha-casein is the usual test substrate. In the absence of ATP, only oligopeptides shorter than five residues are hydrolyzed (such as succinyl-Leu-Tyr-|-NHMec, and Leu-Tyr-Leu-|-Tyr-Trp, in which cleavage of the -Tyr-|-Leu- and -Tyr-|-Trp bonds also occurs).</text>
        <dbReference type="EC" id="3.4.21.92"/>
    </reaction>
</comment>
<dbReference type="PRINTS" id="PR00127">
    <property type="entry name" value="CLPPROTEASEP"/>
</dbReference>
<evidence type="ECO:0000256" key="8">
    <source>
        <dbReference type="SAM" id="SignalP"/>
    </source>
</evidence>
<dbReference type="InterPro" id="IPR023562">
    <property type="entry name" value="ClpP/TepA"/>
</dbReference>
<dbReference type="Proteomes" id="UP001363151">
    <property type="component" value="Unassembled WGS sequence"/>
</dbReference>
<feature type="chain" id="PRO_5046932748" description="ATP-dependent Clp protease proteolytic subunit" evidence="8">
    <location>
        <begin position="19"/>
        <end position="314"/>
    </location>
</feature>
<reference evidence="9 10" key="1">
    <citation type="submission" date="2024-03" db="EMBL/GenBank/DDBJ databases">
        <title>Aureococcus anophagefferens CCMP1851 and Kratosvirus quantuckense: Draft genome of a second virus-susceptible host strain in the model system.</title>
        <authorList>
            <person name="Chase E."/>
            <person name="Truchon A.R."/>
            <person name="Schepens W."/>
            <person name="Wilhelm S.W."/>
        </authorList>
    </citation>
    <scope>NUCLEOTIDE SEQUENCE [LARGE SCALE GENOMIC DNA]</scope>
    <source>
        <strain evidence="9 10">CCMP1851</strain>
    </source>
</reference>
<dbReference type="SUPFAM" id="SSF52096">
    <property type="entry name" value="ClpP/crotonase"/>
    <property type="match status" value="1"/>
</dbReference>